<evidence type="ECO:0000256" key="4">
    <source>
        <dbReference type="ARBA" id="ARBA00009461"/>
    </source>
</evidence>
<comment type="similarity">
    <text evidence="4">Belongs to the RTC4 family.</text>
</comment>
<feature type="compositionally biased region" description="Pro residues" evidence="8">
    <location>
        <begin position="309"/>
        <end position="320"/>
    </location>
</feature>
<keyword evidence="11" id="KW-1185">Reference proteome</keyword>
<evidence type="ECO:0000256" key="3">
    <source>
        <dbReference type="ARBA" id="ARBA00004496"/>
    </source>
</evidence>
<keyword evidence="6" id="KW-0963">Cytoplasm</keyword>
<evidence type="ECO:0000256" key="5">
    <source>
        <dbReference type="ARBA" id="ARBA00015162"/>
    </source>
</evidence>
<feature type="compositionally biased region" description="Basic and acidic residues" evidence="8">
    <location>
        <begin position="271"/>
        <end position="307"/>
    </location>
</feature>
<dbReference type="PANTHER" id="PTHR41391">
    <property type="entry name" value="RESTRICTION OF TELOMERE CAPPING PROTEIN 4"/>
    <property type="match status" value="1"/>
</dbReference>
<dbReference type="Proteomes" id="UP000016930">
    <property type="component" value="Unassembled WGS sequence"/>
</dbReference>
<feature type="compositionally biased region" description="Basic and acidic residues" evidence="8">
    <location>
        <begin position="141"/>
        <end position="151"/>
    </location>
</feature>
<dbReference type="HOGENOM" id="CLU_009550_0_0_1"/>
<feature type="compositionally biased region" description="Basic and acidic residues" evidence="8">
    <location>
        <begin position="1"/>
        <end position="25"/>
    </location>
</feature>
<dbReference type="InterPro" id="IPR039024">
    <property type="entry name" value="RTC4"/>
</dbReference>
<keyword evidence="7" id="KW-0539">Nucleus</keyword>
<comment type="function">
    <text evidence="1">May be involved in a process influencing telomere capping.</text>
</comment>
<feature type="compositionally biased region" description="Low complexity" evidence="8">
    <location>
        <begin position="43"/>
        <end position="60"/>
    </location>
</feature>
<evidence type="ECO:0000256" key="1">
    <source>
        <dbReference type="ARBA" id="ARBA00002738"/>
    </source>
</evidence>
<feature type="compositionally biased region" description="Low complexity" evidence="8">
    <location>
        <begin position="475"/>
        <end position="487"/>
    </location>
</feature>
<feature type="region of interest" description="Disordered" evidence="8">
    <location>
        <begin position="1"/>
        <end position="505"/>
    </location>
</feature>
<evidence type="ECO:0000256" key="7">
    <source>
        <dbReference type="ARBA" id="ARBA00023242"/>
    </source>
</evidence>
<organism evidence="10 11">
    <name type="scientific">Ceriporiopsis subvermispora (strain B)</name>
    <name type="common">White-rot fungus</name>
    <name type="synonym">Gelatoporia subvermispora</name>
    <dbReference type="NCBI Taxonomy" id="914234"/>
    <lineage>
        <taxon>Eukaryota</taxon>
        <taxon>Fungi</taxon>
        <taxon>Dikarya</taxon>
        <taxon>Basidiomycota</taxon>
        <taxon>Agaricomycotina</taxon>
        <taxon>Agaricomycetes</taxon>
        <taxon>Polyporales</taxon>
        <taxon>Gelatoporiaceae</taxon>
        <taxon>Gelatoporia</taxon>
    </lineage>
</organism>
<proteinExistence type="inferred from homology"/>
<gene>
    <name evidence="10" type="ORF">CERSUDRAFT_93227</name>
</gene>
<comment type="subcellular location">
    <subcellularLocation>
        <location evidence="3">Cytoplasm</location>
    </subcellularLocation>
    <subcellularLocation>
        <location evidence="2">Nucleus</location>
    </subcellularLocation>
</comment>
<sequence length="1029" mass="114429">MERVYDGLKRRGTDLNSDRSEELRYAKRPTQRSPGRGKAFEDFGSGFNGSSQPSSSQTKGSKPKRTTRQTYDDESDDELDCLSQSSSRPASRSPSARPTRLTSRASSRLPDTSSARAPISRNAWEPGYQQPSLSHLKFKKNKNDGGEKLEAVIEISESPERQPGAGTSKSAAREEASPVRPKSTGLSHPTPRASYIANSLNKEKERRLAHNLRHLKRELSNSPASSQERATTKQATRTPSRVDPSSDEERTQASTPRPTKRPQPRPVTTESRMRDAMESRRARMTADPDARDARKGKGKEIARKVKIPEPQPFPLSPPNRSPSTPGDERARECPIDEMSPLKPKSDKRARCPIDSLSPPRMTNPKGKAKKADKDPISKLSPLNTPERPRKGRSKKPPEPKEFPMMSPLSSQRGDQDIGRVSQSSKSNQAKVRRKSSGRALPSSSDGSDESDDGLASSPLRSMKPRPFPMETQILASIGRSSKRASSSSDDDIEMRRAKNRRGDESDWVDELLRSDDLSDIEDDSIFLDPSVDPKTLCPWCDERLPPAPTPHLLDLMHIARSKSSRDARPSNPLGLRAPLTAYTNVCQRHRFESVQAPRAQREGWPTEIPWGQLPVRVEALRDHLQAIVDDVDEDFVPGGARMDAEDDEHRPRKHSEFWQYVRKSVKEHGSRKAAGIREQLGNFSKTQPGYYGELGYMVINQTIYNMFPPASFDPDSVLPLTPTNFIQLILVPEVAVSLIMEDMDQTREEAIATLHASAEYGVAMFPDDHVEGIDAVDTGDQIVKDRALARRKVLQEEDRLDGEMFEVQGSAEGHKAQKRKPRPKKTSQGSTVGSETDNLYRFKSLRRTASRSSRRSHFTETSTESDGDNGDDYVPPAKRGSRKKTASVSSRAGSKTPLAVPTPETETINRQAKSRPKPRPVVSEARSSQSQGRDTGKEKENAPSASESDQSDAYRIPPSNQQAYRRPPQLEDDETTPRPTKTSRSSSVTSTTAMVGTGRKVFLPLQAARERNARKSVTLHLISHSVQLR</sequence>
<feature type="compositionally biased region" description="Polar residues" evidence="8">
    <location>
        <begin position="105"/>
        <end position="115"/>
    </location>
</feature>
<dbReference type="Pfam" id="PF14474">
    <property type="entry name" value="RTC4"/>
    <property type="match status" value="1"/>
</dbReference>
<evidence type="ECO:0000256" key="6">
    <source>
        <dbReference type="ARBA" id="ARBA00022490"/>
    </source>
</evidence>
<feature type="compositionally biased region" description="Low complexity" evidence="8">
    <location>
        <begin position="977"/>
        <end position="992"/>
    </location>
</feature>
<feature type="domain" description="Restriction of telomere capping protein 4 C-terminal" evidence="9">
    <location>
        <begin position="627"/>
        <end position="767"/>
    </location>
</feature>
<feature type="compositionally biased region" description="Basic residues" evidence="8">
    <location>
        <begin position="843"/>
        <end position="856"/>
    </location>
</feature>
<evidence type="ECO:0000313" key="11">
    <source>
        <dbReference type="Proteomes" id="UP000016930"/>
    </source>
</evidence>
<name>M2PRF4_CERS8</name>
<dbReference type="EMBL" id="KB445794">
    <property type="protein sequence ID" value="EMD39184.1"/>
    <property type="molecule type" value="Genomic_DNA"/>
</dbReference>
<evidence type="ECO:0000256" key="8">
    <source>
        <dbReference type="SAM" id="MobiDB-lite"/>
    </source>
</evidence>
<feature type="compositionally biased region" description="Polar residues" evidence="8">
    <location>
        <begin position="826"/>
        <end position="837"/>
    </location>
</feature>
<accession>M2PRF4</accession>
<dbReference type="PANTHER" id="PTHR41391:SF1">
    <property type="entry name" value="RESTRICTION OF TELOMERE CAPPING PROTEIN 4"/>
    <property type="match status" value="1"/>
</dbReference>
<evidence type="ECO:0000313" key="10">
    <source>
        <dbReference type="EMBL" id="EMD39184.1"/>
    </source>
</evidence>
<dbReference type="SMART" id="SM01312">
    <property type="entry name" value="RTC4"/>
    <property type="match status" value="1"/>
</dbReference>
<dbReference type="AlphaFoldDB" id="M2PRF4"/>
<protein>
    <recommendedName>
        <fullName evidence="5">Restriction of telomere capping protein 4</fullName>
    </recommendedName>
</protein>
<dbReference type="GO" id="GO:0005634">
    <property type="term" value="C:nucleus"/>
    <property type="evidence" value="ECO:0007669"/>
    <property type="project" value="UniProtKB-SubCell"/>
</dbReference>
<feature type="compositionally biased region" description="Basic and acidic residues" evidence="8">
    <location>
        <begin position="493"/>
        <end position="505"/>
    </location>
</feature>
<dbReference type="OrthoDB" id="128308at2759"/>
<dbReference type="GO" id="GO:0005737">
    <property type="term" value="C:cytoplasm"/>
    <property type="evidence" value="ECO:0007669"/>
    <property type="project" value="UniProtKB-SubCell"/>
</dbReference>
<feature type="compositionally biased region" description="Polar residues" evidence="8">
    <location>
        <begin position="220"/>
        <end position="239"/>
    </location>
</feature>
<feature type="compositionally biased region" description="Polar residues" evidence="8">
    <location>
        <begin position="420"/>
        <end position="429"/>
    </location>
</feature>
<dbReference type="InterPro" id="IPR028094">
    <property type="entry name" value="RTC4_C"/>
</dbReference>
<reference evidence="10 11" key="1">
    <citation type="journal article" date="2012" name="Proc. Natl. Acad. Sci. U.S.A.">
        <title>Comparative genomics of Ceriporiopsis subvermispora and Phanerochaete chrysosporium provide insight into selective ligninolysis.</title>
        <authorList>
            <person name="Fernandez-Fueyo E."/>
            <person name="Ruiz-Duenas F.J."/>
            <person name="Ferreira P."/>
            <person name="Floudas D."/>
            <person name="Hibbett D.S."/>
            <person name="Canessa P."/>
            <person name="Larrondo L.F."/>
            <person name="James T.Y."/>
            <person name="Seelenfreund D."/>
            <person name="Lobos S."/>
            <person name="Polanco R."/>
            <person name="Tello M."/>
            <person name="Honda Y."/>
            <person name="Watanabe T."/>
            <person name="Watanabe T."/>
            <person name="Ryu J.S."/>
            <person name="Kubicek C.P."/>
            <person name="Schmoll M."/>
            <person name="Gaskell J."/>
            <person name="Hammel K.E."/>
            <person name="St John F.J."/>
            <person name="Vanden Wymelenberg A."/>
            <person name="Sabat G."/>
            <person name="Splinter BonDurant S."/>
            <person name="Syed K."/>
            <person name="Yadav J.S."/>
            <person name="Doddapaneni H."/>
            <person name="Subramanian V."/>
            <person name="Lavin J.L."/>
            <person name="Oguiza J.A."/>
            <person name="Perez G."/>
            <person name="Pisabarro A.G."/>
            <person name="Ramirez L."/>
            <person name="Santoyo F."/>
            <person name="Master E."/>
            <person name="Coutinho P.M."/>
            <person name="Henrissat B."/>
            <person name="Lombard V."/>
            <person name="Magnuson J.K."/>
            <person name="Kuees U."/>
            <person name="Hori C."/>
            <person name="Igarashi K."/>
            <person name="Samejima M."/>
            <person name="Held B.W."/>
            <person name="Barry K.W."/>
            <person name="LaButti K.M."/>
            <person name="Lapidus A."/>
            <person name="Lindquist E.A."/>
            <person name="Lucas S.M."/>
            <person name="Riley R."/>
            <person name="Salamov A.A."/>
            <person name="Hoffmeister D."/>
            <person name="Schwenk D."/>
            <person name="Hadar Y."/>
            <person name="Yarden O."/>
            <person name="de Vries R.P."/>
            <person name="Wiebenga A."/>
            <person name="Stenlid J."/>
            <person name="Eastwood D."/>
            <person name="Grigoriev I.V."/>
            <person name="Berka R.M."/>
            <person name="Blanchette R.A."/>
            <person name="Kersten P."/>
            <person name="Martinez A.T."/>
            <person name="Vicuna R."/>
            <person name="Cullen D."/>
        </authorList>
    </citation>
    <scope>NUCLEOTIDE SEQUENCE [LARGE SCALE GENOMIC DNA]</scope>
    <source>
        <strain evidence="10 11">B</strain>
    </source>
</reference>
<feature type="region of interest" description="Disordered" evidence="8">
    <location>
        <begin position="804"/>
        <end position="993"/>
    </location>
</feature>
<evidence type="ECO:0000256" key="2">
    <source>
        <dbReference type="ARBA" id="ARBA00004123"/>
    </source>
</evidence>
<feature type="compositionally biased region" description="Basic residues" evidence="8">
    <location>
        <begin position="816"/>
        <end position="825"/>
    </location>
</feature>
<dbReference type="STRING" id="914234.M2PRF4"/>
<evidence type="ECO:0000259" key="9">
    <source>
        <dbReference type="SMART" id="SM01312"/>
    </source>
</evidence>
<feature type="compositionally biased region" description="Low complexity" evidence="8">
    <location>
        <begin position="81"/>
        <end position="104"/>
    </location>
</feature>